<evidence type="ECO:0000256" key="1">
    <source>
        <dbReference type="SAM" id="Phobius"/>
    </source>
</evidence>
<feature type="transmembrane region" description="Helical" evidence="1">
    <location>
        <begin position="58"/>
        <end position="77"/>
    </location>
</feature>
<evidence type="ECO:0008006" key="4">
    <source>
        <dbReference type="Google" id="ProtNLM"/>
    </source>
</evidence>
<comment type="caution">
    <text evidence="2">The sequence shown here is derived from an EMBL/GenBank/DDBJ whole genome shotgun (WGS) entry which is preliminary data.</text>
</comment>
<gene>
    <name evidence="2" type="ORF">BJ992_004441</name>
</gene>
<reference evidence="2 3" key="1">
    <citation type="submission" date="2020-08" db="EMBL/GenBank/DDBJ databases">
        <title>Sequencing the genomes of 1000 actinobacteria strains.</title>
        <authorList>
            <person name="Klenk H.-P."/>
        </authorList>
    </citation>
    <scope>NUCLEOTIDE SEQUENCE [LARGE SCALE GENOMIC DNA]</scope>
    <source>
        <strain evidence="2 3">DSM 44936</strain>
    </source>
</reference>
<name>A0A7X0M7X3_9ACTN</name>
<keyword evidence="1" id="KW-1133">Transmembrane helix</keyword>
<feature type="transmembrane region" description="Helical" evidence="1">
    <location>
        <begin position="27"/>
        <end position="46"/>
    </location>
</feature>
<dbReference type="EMBL" id="JACHIU010000001">
    <property type="protein sequence ID" value="MBB6475010.1"/>
    <property type="molecule type" value="Genomic_DNA"/>
</dbReference>
<protein>
    <recommendedName>
        <fullName evidence="4">DUF2568 domain-containing protein</fullName>
    </recommendedName>
</protein>
<dbReference type="Pfam" id="PF10823">
    <property type="entry name" value="DUF2568"/>
    <property type="match status" value="1"/>
</dbReference>
<dbReference type="Proteomes" id="UP000555564">
    <property type="component" value="Unassembled WGS sequence"/>
</dbReference>
<dbReference type="RefSeq" id="WP_246496746.1">
    <property type="nucleotide sequence ID" value="NZ_BAAALO010000072.1"/>
</dbReference>
<keyword evidence="3" id="KW-1185">Reference proteome</keyword>
<dbReference type="InterPro" id="IPR021214">
    <property type="entry name" value="DUF2568"/>
</dbReference>
<keyword evidence="1" id="KW-0812">Transmembrane</keyword>
<evidence type="ECO:0000313" key="2">
    <source>
        <dbReference type="EMBL" id="MBB6475010.1"/>
    </source>
</evidence>
<feature type="transmembrane region" description="Helical" evidence="1">
    <location>
        <begin position="83"/>
        <end position="101"/>
    </location>
</feature>
<dbReference type="AlphaFoldDB" id="A0A7X0M7X3"/>
<proteinExistence type="predicted"/>
<keyword evidence="1" id="KW-0472">Membrane</keyword>
<accession>A0A7X0M7X3</accession>
<evidence type="ECO:0000313" key="3">
    <source>
        <dbReference type="Proteomes" id="UP000555564"/>
    </source>
</evidence>
<organism evidence="2 3">
    <name type="scientific">Sphaerisporangium rubeum</name>
    <dbReference type="NCBI Taxonomy" id="321317"/>
    <lineage>
        <taxon>Bacteria</taxon>
        <taxon>Bacillati</taxon>
        <taxon>Actinomycetota</taxon>
        <taxon>Actinomycetes</taxon>
        <taxon>Streptosporangiales</taxon>
        <taxon>Streptosporangiaceae</taxon>
        <taxon>Sphaerisporangium</taxon>
    </lineage>
</organism>
<sequence>MALMFFLELGVYVAAGYWGYTAAPSGWALPAALAVPLLFAVAWVVFGAPKARLPLRGIARAALEIVWFGGGAALAYAAGAHTASLVLAALFVLNAALRVAWRQV</sequence>